<evidence type="ECO:0000259" key="3">
    <source>
        <dbReference type="PROSITE" id="PS51186"/>
    </source>
</evidence>
<keyword evidence="1 4" id="KW-0808">Transferase</keyword>
<dbReference type="InterPro" id="IPR016181">
    <property type="entry name" value="Acyl_CoA_acyltransferase"/>
</dbReference>
<evidence type="ECO:0000256" key="1">
    <source>
        <dbReference type="ARBA" id="ARBA00022679"/>
    </source>
</evidence>
<feature type="domain" description="N-acetyltransferase" evidence="3">
    <location>
        <begin position="62"/>
        <end position="210"/>
    </location>
</feature>
<dbReference type="AlphaFoldDB" id="A0A518AQ14"/>
<name>A0A518AQ14_9BACT</name>
<dbReference type="Pfam" id="PF00583">
    <property type="entry name" value="Acetyltransf_1"/>
    <property type="match status" value="1"/>
</dbReference>
<organism evidence="4 5">
    <name type="scientific">Aeoliella mucimassa</name>
    <dbReference type="NCBI Taxonomy" id="2527972"/>
    <lineage>
        <taxon>Bacteria</taxon>
        <taxon>Pseudomonadati</taxon>
        <taxon>Planctomycetota</taxon>
        <taxon>Planctomycetia</taxon>
        <taxon>Pirellulales</taxon>
        <taxon>Lacipirellulaceae</taxon>
        <taxon>Aeoliella</taxon>
    </lineage>
</organism>
<dbReference type="InterPro" id="IPR000182">
    <property type="entry name" value="GNAT_dom"/>
</dbReference>
<dbReference type="SUPFAM" id="SSF55729">
    <property type="entry name" value="Acyl-CoA N-acyltransferases (Nat)"/>
    <property type="match status" value="1"/>
</dbReference>
<dbReference type="EMBL" id="CP036278">
    <property type="protein sequence ID" value="QDU56803.1"/>
    <property type="molecule type" value="Genomic_DNA"/>
</dbReference>
<dbReference type="PROSITE" id="PS51186">
    <property type="entry name" value="GNAT"/>
    <property type="match status" value="1"/>
</dbReference>
<dbReference type="CDD" id="cd04301">
    <property type="entry name" value="NAT_SF"/>
    <property type="match status" value="1"/>
</dbReference>
<dbReference type="Gene3D" id="3.40.630.30">
    <property type="match status" value="1"/>
</dbReference>
<accession>A0A518AQ14</accession>
<proteinExistence type="predicted"/>
<gene>
    <name evidence="4" type="ORF">Pan181_30150</name>
</gene>
<dbReference type="KEGG" id="amuc:Pan181_30150"/>
<evidence type="ECO:0000313" key="5">
    <source>
        <dbReference type="Proteomes" id="UP000315750"/>
    </source>
</evidence>
<sequence>MLPSLLSPLGSLWPFSFGTAWRTSNMSVTYIKRHRMEVDLRRRPPLAPRLPKDYRLVPWCPALLEDHAEAKYLSFHCEMDAELFPCLGNPEGCRKLMQDISAGRGFIAEATWLIASYDQRGGWEPCATIQGSRYDATYGAIQNVGVVPQHRHRGLGAALVSAALLGFQQVGLPQVYLEVTSQNVGAARLYQRLGFKRTKTIYKTVEMALS</sequence>
<keyword evidence="5" id="KW-1185">Reference proteome</keyword>
<keyword evidence="2" id="KW-0012">Acyltransferase</keyword>
<protein>
    <submittedName>
        <fullName evidence="4">Putative acetyltransferase</fullName>
    </submittedName>
</protein>
<dbReference type="Proteomes" id="UP000315750">
    <property type="component" value="Chromosome"/>
</dbReference>
<dbReference type="InterPro" id="IPR050680">
    <property type="entry name" value="YpeA/RimI_acetyltransf"/>
</dbReference>
<dbReference type="PANTHER" id="PTHR43420">
    <property type="entry name" value="ACETYLTRANSFERASE"/>
    <property type="match status" value="1"/>
</dbReference>
<dbReference type="PANTHER" id="PTHR43420:SF44">
    <property type="entry name" value="ACETYLTRANSFERASE YPEA"/>
    <property type="match status" value="1"/>
</dbReference>
<dbReference type="GO" id="GO:0016747">
    <property type="term" value="F:acyltransferase activity, transferring groups other than amino-acyl groups"/>
    <property type="evidence" value="ECO:0007669"/>
    <property type="project" value="InterPro"/>
</dbReference>
<evidence type="ECO:0000313" key="4">
    <source>
        <dbReference type="EMBL" id="QDU56803.1"/>
    </source>
</evidence>
<evidence type="ECO:0000256" key="2">
    <source>
        <dbReference type="ARBA" id="ARBA00023315"/>
    </source>
</evidence>
<reference evidence="4 5" key="1">
    <citation type="submission" date="2019-02" db="EMBL/GenBank/DDBJ databases">
        <title>Deep-cultivation of Planctomycetes and their phenomic and genomic characterization uncovers novel biology.</title>
        <authorList>
            <person name="Wiegand S."/>
            <person name="Jogler M."/>
            <person name="Boedeker C."/>
            <person name="Pinto D."/>
            <person name="Vollmers J."/>
            <person name="Rivas-Marin E."/>
            <person name="Kohn T."/>
            <person name="Peeters S.H."/>
            <person name="Heuer A."/>
            <person name="Rast P."/>
            <person name="Oberbeckmann S."/>
            <person name="Bunk B."/>
            <person name="Jeske O."/>
            <person name="Meyerdierks A."/>
            <person name="Storesund J.E."/>
            <person name="Kallscheuer N."/>
            <person name="Luecker S."/>
            <person name="Lage O.M."/>
            <person name="Pohl T."/>
            <person name="Merkel B.J."/>
            <person name="Hornburger P."/>
            <person name="Mueller R.-W."/>
            <person name="Bruemmer F."/>
            <person name="Labrenz M."/>
            <person name="Spormann A.M."/>
            <person name="Op den Camp H."/>
            <person name="Overmann J."/>
            <person name="Amann R."/>
            <person name="Jetten M.S.M."/>
            <person name="Mascher T."/>
            <person name="Medema M.H."/>
            <person name="Devos D.P."/>
            <person name="Kaster A.-K."/>
            <person name="Ovreas L."/>
            <person name="Rohde M."/>
            <person name="Galperin M.Y."/>
            <person name="Jogler C."/>
        </authorList>
    </citation>
    <scope>NUCLEOTIDE SEQUENCE [LARGE SCALE GENOMIC DNA]</scope>
    <source>
        <strain evidence="4 5">Pan181</strain>
    </source>
</reference>